<dbReference type="EMBL" id="CWQY01000002">
    <property type="protein sequence ID" value="CSC05863.1"/>
    <property type="molecule type" value="Genomic_DNA"/>
</dbReference>
<evidence type="ECO:0000313" key="1">
    <source>
        <dbReference type="EMBL" id="CSC05863.1"/>
    </source>
</evidence>
<dbReference type="Proteomes" id="UP000041770">
    <property type="component" value="Unassembled WGS sequence"/>
</dbReference>
<name>A0A655X7M4_VIBCL</name>
<accession>A0A655X7M4</accession>
<protein>
    <submittedName>
        <fullName evidence="1">Uncharacterized protein</fullName>
    </submittedName>
</protein>
<gene>
    <name evidence="1" type="ORF">ERS013200_00438</name>
</gene>
<reference evidence="1 2" key="1">
    <citation type="submission" date="2015-07" db="EMBL/GenBank/DDBJ databases">
        <authorList>
            <consortium name="Pathogen Informatics"/>
        </authorList>
    </citation>
    <scope>NUCLEOTIDE SEQUENCE [LARGE SCALE GENOMIC DNA]</scope>
    <source>
        <strain evidence="1 2">A316</strain>
    </source>
</reference>
<proteinExistence type="predicted"/>
<dbReference type="AlphaFoldDB" id="A0A655X7M4"/>
<evidence type="ECO:0000313" key="2">
    <source>
        <dbReference type="Proteomes" id="UP000041770"/>
    </source>
</evidence>
<organism evidence="1 2">
    <name type="scientific">Vibrio cholerae</name>
    <dbReference type="NCBI Taxonomy" id="666"/>
    <lineage>
        <taxon>Bacteria</taxon>
        <taxon>Pseudomonadati</taxon>
        <taxon>Pseudomonadota</taxon>
        <taxon>Gammaproteobacteria</taxon>
        <taxon>Vibrionales</taxon>
        <taxon>Vibrionaceae</taxon>
        <taxon>Vibrio</taxon>
    </lineage>
</organism>
<sequence>MGIIDPLLFIEQITELKFTIFRQTSFKFERA</sequence>